<dbReference type="InterPro" id="IPR032675">
    <property type="entry name" value="LRR_dom_sf"/>
</dbReference>
<keyword evidence="4" id="KW-1185">Reference proteome</keyword>
<dbReference type="InterPro" id="IPR055312">
    <property type="entry name" value="FBL15-like"/>
</dbReference>
<evidence type="ECO:0000313" key="3">
    <source>
        <dbReference type="EMBL" id="CAD6218089.1"/>
    </source>
</evidence>
<protein>
    <recommendedName>
        <fullName evidence="2">F-box/LRR-repeat protein 15/At3g58940/PEG3-like LRR domain-containing protein</fullName>
    </recommendedName>
</protein>
<feature type="region of interest" description="Disordered" evidence="1">
    <location>
        <begin position="59"/>
        <end position="89"/>
    </location>
</feature>
<evidence type="ECO:0000259" key="2">
    <source>
        <dbReference type="Pfam" id="PF24758"/>
    </source>
</evidence>
<dbReference type="SUPFAM" id="SSF52047">
    <property type="entry name" value="RNI-like"/>
    <property type="match status" value="1"/>
</dbReference>
<organism evidence="3 4">
    <name type="scientific">Miscanthus lutarioriparius</name>
    <dbReference type="NCBI Taxonomy" id="422564"/>
    <lineage>
        <taxon>Eukaryota</taxon>
        <taxon>Viridiplantae</taxon>
        <taxon>Streptophyta</taxon>
        <taxon>Embryophyta</taxon>
        <taxon>Tracheophyta</taxon>
        <taxon>Spermatophyta</taxon>
        <taxon>Magnoliopsida</taxon>
        <taxon>Liliopsida</taxon>
        <taxon>Poales</taxon>
        <taxon>Poaceae</taxon>
        <taxon>PACMAD clade</taxon>
        <taxon>Panicoideae</taxon>
        <taxon>Andropogonodae</taxon>
        <taxon>Andropogoneae</taxon>
        <taxon>Saccharinae</taxon>
        <taxon>Miscanthus</taxon>
    </lineage>
</organism>
<proteinExistence type="predicted"/>
<feature type="compositionally biased region" description="Low complexity" evidence="1">
    <location>
        <begin position="59"/>
        <end position="85"/>
    </location>
</feature>
<feature type="domain" description="F-box/LRR-repeat protein 15/At3g58940/PEG3-like LRR" evidence="2">
    <location>
        <begin position="130"/>
        <end position="266"/>
    </location>
</feature>
<evidence type="ECO:0000256" key="1">
    <source>
        <dbReference type="SAM" id="MobiDB-lite"/>
    </source>
</evidence>
<dbReference type="Proteomes" id="UP000604825">
    <property type="component" value="Unassembled WGS sequence"/>
</dbReference>
<comment type="caution">
    <text evidence="3">The sequence shown here is derived from an EMBL/GenBank/DDBJ whole genome shotgun (WGS) entry which is preliminary data.</text>
</comment>
<dbReference type="EMBL" id="CAJGYO010000003">
    <property type="protein sequence ID" value="CAD6218089.1"/>
    <property type="molecule type" value="Genomic_DNA"/>
</dbReference>
<sequence>MAPLSPAAPSPSSAAPRVCWPRPRNSAVFAAWIRARAAPSLRSGPTQLAADAVSGAAARAATPTGRTASAASPTTRSSRSLLAPAAPAPPPTPAVSPAVVAALAQVALPELSILDINVTKRFKFSAAGVASLLRTAARLALVELTIIVWGDRKDIDIAVELPCFDRATTIRLELGDVKLAPAVAGGEFPLLERLSVAGCRLATASASLISQCPHLRALELRRSEHPDVLRVHSTKIEKLVIDCDTSSWLGAVDIDAPVLKKFTMNTIIDRDFSMSFSAPMVEILS</sequence>
<dbReference type="Gene3D" id="3.80.10.10">
    <property type="entry name" value="Ribonuclease Inhibitor"/>
    <property type="match status" value="1"/>
</dbReference>
<dbReference type="PANTHER" id="PTHR34709">
    <property type="entry name" value="OS10G0396666 PROTEIN"/>
    <property type="match status" value="1"/>
</dbReference>
<name>A0A811N581_9POAL</name>
<dbReference type="InterPro" id="IPR055411">
    <property type="entry name" value="LRR_FXL15/At3g58940/PEG3-like"/>
</dbReference>
<reference evidence="3" key="1">
    <citation type="submission" date="2020-10" db="EMBL/GenBank/DDBJ databases">
        <authorList>
            <person name="Han B."/>
            <person name="Lu T."/>
            <person name="Zhao Q."/>
            <person name="Huang X."/>
            <person name="Zhao Y."/>
        </authorList>
    </citation>
    <scope>NUCLEOTIDE SEQUENCE</scope>
</reference>
<dbReference type="OrthoDB" id="696086at2759"/>
<dbReference type="AlphaFoldDB" id="A0A811N581"/>
<gene>
    <name evidence="3" type="ORF">NCGR_LOCUS12014</name>
</gene>
<dbReference type="PANTHER" id="PTHR34709:SF44">
    <property type="entry name" value="FBD DOMAIN-CONTAINING PROTEIN"/>
    <property type="match status" value="1"/>
</dbReference>
<accession>A0A811N581</accession>
<dbReference type="Pfam" id="PF24758">
    <property type="entry name" value="LRR_At5g56370"/>
    <property type="match status" value="1"/>
</dbReference>
<evidence type="ECO:0000313" key="4">
    <source>
        <dbReference type="Proteomes" id="UP000604825"/>
    </source>
</evidence>